<dbReference type="PANTHER" id="PTHR17008">
    <property type="entry name" value="MEIOSIS-EXPRESSED GENE 1 PROTEIN"/>
    <property type="match status" value="1"/>
</dbReference>
<dbReference type="OrthoDB" id="10023051at2759"/>
<sequence length="274" mass="30863">MQGSCFRKSFFPETTFEFDVLSIPETLKETFLNTYFTIANGTPPFFIIVGCRLATSVSAPPKATLDTPPAESKLPLAQGRPAGETPAVAKRPPPKQRERGCYLRRAKAPAGPGESVLAGRARSAGRKGEKTGILMASPVVFMDSKDVSCTSFFSEDTDTTHEPSTSFIKEADSLEDNKLTEEDSGAIASVDVKPKSIHRAKTWSDEVENLYRFQQAGYRDEIEYKQVKRVDVVERWPETGFVKKLQRRDNTFYYYDKERECEDKEVHKVKVYAY</sequence>
<evidence type="ECO:0000256" key="2">
    <source>
        <dbReference type="ARBA" id="ARBA00008514"/>
    </source>
</evidence>
<evidence type="ECO:0008006" key="6">
    <source>
        <dbReference type="Google" id="ProtNLM"/>
    </source>
</evidence>
<evidence type="ECO:0000256" key="3">
    <source>
        <dbReference type="SAM" id="MobiDB-lite"/>
    </source>
</evidence>
<evidence type="ECO:0000256" key="1">
    <source>
        <dbReference type="ARBA" id="ARBA00003351"/>
    </source>
</evidence>
<evidence type="ECO:0000313" key="4">
    <source>
        <dbReference type="EMBL" id="KAJ7329501.1"/>
    </source>
</evidence>
<name>A0A9Q0XV12_9SAUR</name>
<evidence type="ECO:0000313" key="5">
    <source>
        <dbReference type="Proteomes" id="UP001142489"/>
    </source>
</evidence>
<dbReference type="InterPro" id="IPR020186">
    <property type="entry name" value="Meiosis-expressed_gene_1"/>
</dbReference>
<dbReference type="PANTHER" id="PTHR17008:SF1">
    <property type="entry name" value="MEIOSIS EXPRESSED GENE 1 PROTEIN HOMOLOG"/>
    <property type="match status" value="1"/>
</dbReference>
<gene>
    <name evidence="4" type="ORF">JRQ81_015675</name>
</gene>
<protein>
    <recommendedName>
        <fullName evidence="6">Meiosis expressed gene 1 protein homolog</fullName>
    </recommendedName>
</protein>
<dbReference type="AlphaFoldDB" id="A0A9Q0XV12"/>
<feature type="region of interest" description="Disordered" evidence="3">
    <location>
        <begin position="62"/>
        <end position="129"/>
    </location>
</feature>
<organism evidence="4 5">
    <name type="scientific">Phrynocephalus forsythii</name>
    <dbReference type="NCBI Taxonomy" id="171643"/>
    <lineage>
        <taxon>Eukaryota</taxon>
        <taxon>Metazoa</taxon>
        <taxon>Chordata</taxon>
        <taxon>Craniata</taxon>
        <taxon>Vertebrata</taxon>
        <taxon>Euteleostomi</taxon>
        <taxon>Lepidosauria</taxon>
        <taxon>Squamata</taxon>
        <taxon>Bifurcata</taxon>
        <taxon>Unidentata</taxon>
        <taxon>Episquamata</taxon>
        <taxon>Toxicofera</taxon>
        <taxon>Iguania</taxon>
        <taxon>Acrodonta</taxon>
        <taxon>Agamidae</taxon>
        <taxon>Agaminae</taxon>
        <taxon>Phrynocephalus</taxon>
    </lineage>
</organism>
<keyword evidence="5" id="KW-1185">Reference proteome</keyword>
<comment type="similarity">
    <text evidence="2">Belongs to the MEIG1 family.</text>
</comment>
<comment type="caution">
    <text evidence="4">The sequence shown here is derived from an EMBL/GenBank/DDBJ whole genome shotgun (WGS) entry which is preliminary data.</text>
</comment>
<proteinExistence type="inferred from homology"/>
<dbReference type="EMBL" id="JAPFRF010000006">
    <property type="protein sequence ID" value="KAJ7329501.1"/>
    <property type="molecule type" value="Genomic_DNA"/>
</dbReference>
<dbReference type="GO" id="GO:0005634">
    <property type="term" value="C:nucleus"/>
    <property type="evidence" value="ECO:0007669"/>
    <property type="project" value="InterPro"/>
</dbReference>
<dbReference type="Pfam" id="PF15163">
    <property type="entry name" value="Meiosis_expr"/>
    <property type="match status" value="1"/>
</dbReference>
<reference evidence="4" key="1">
    <citation type="journal article" date="2023" name="DNA Res.">
        <title>Chromosome-level genome assembly of Phrynocephalus forsythii using third-generation DNA sequencing and Hi-C analysis.</title>
        <authorList>
            <person name="Qi Y."/>
            <person name="Zhao W."/>
            <person name="Zhao Y."/>
            <person name="Niu C."/>
            <person name="Cao S."/>
            <person name="Zhang Y."/>
        </authorList>
    </citation>
    <scope>NUCLEOTIDE SEQUENCE</scope>
    <source>
        <tissue evidence="4">Muscle</tissue>
    </source>
</reference>
<accession>A0A9Q0XV12</accession>
<comment type="function">
    <text evidence="1">Essential for spermiogenesis.</text>
</comment>
<dbReference type="Proteomes" id="UP001142489">
    <property type="component" value="Unassembled WGS sequence"/>
</dbReference>